<keyword evidence="1" id="KW-0808">Transferase</keyword>
<accession>A0A0E3JZ59</accession>
<dbReference type="AlphaFoldDB" id="A0A0E3JZ59"/>
<dbReference type="PRINTS" id="PR01210">
    <property type="entry name" value="GGTRANSPTASE"/>
</dbReference>
<dbReference type="InterPro" id="IPR043137">
    <property type="entry name" value="GGT_ssub_C"/>
</dbReference>
<dbReference type="InterPro" id="IPR052896">
    <property type="entry name" value="GGT-like_enzyme"/>
</dbReference>
<name>A0A0E3JZ59_CLOSL</name>
<dbReference type="PANTHER" id="PTHR43881:SF1">
    <property type="entry name" value="GAMMA-GLUTAMYLTRANSPEPTIDASE (AFU_ORTHOLOGUE AFUA_4G13580)"/>
    <property type="match status" value="1"/>
</dbReference>
<protein>
    <submittedName>
        <fullName evidence="1">Gamma-glutamyltransferase</fullName>
    </submittedName>
</protein>
<dbReference type="InterPro" id="IPR043138">
    <property type="entry name" value="GGT_lsub"/>
</dbReference>
<dbReference type="Gene3D" id="1.10.246.130">
    <property type="match status" value="1"/>
</dbReference>
<evidence type="ECO:0000313" key="2">
    <source>
        <dbReference type="Proteomes" id="UP000033115"/>
    </source>
</evidence>
<dbReference type="Proteomes" id="UP000033115">
    <property type="component" value="Chromosome"/>
</dbReference>
<proteinExistence type="predicted"/>
<dbReference type="STRING" id="1548.CSCA_0870"/>
<dbReference type="GO" id="GO:0016740">
    <property type="term" value="F:transferase activity"/>
    <property type="evidence" value="ECO:0007669"/>
    <property type="project" value="UniProtKB-KW"/>
</dbReference>
<sequence>MDYDALSYRYPSNRNVIYGNRGMVATGQPLAAQAGLEILKKGGNAVDAAIATAACLTVVEPTANGFGGDAFAIVWIDNKMYGLNSSGPSPKGISLEELNKKGYDKVPKYGWFPVTVPGIPKAWCELSKRFGKLPLTEVLKPAIYYAENGYPVAPGTSEFWKYAVVNYSACKGDEFKYWFKTFTIDGRAPRAGEIIKLPHHAKTLKSIAKTNGEEFYNGEIAEKIDAFSRKYGGYIRKEDLQFFKPEWVKPISINYKGYDIWELPPNGQGIVPLMALNILKGYEFKERESAETYHKQLEAIKIAFADAQDIVGDKSNVEIEKFLSDEYGNERRKLIQDAAIIPEPNKKIRNLKGGTVYLCTADGEGNMVSFIESNYMDFGSGLVVPDTGIALANRGNCFSTDPMNVNCVGSRKRPYNTIIPGFITRNHKPVGTFGVMGGFMQPQGHVQVVMNMIDFHMNPQEALDAPRWQWISDKKVLVEHECSKNLAKELSRKGHNVQIELQSGLFGRGEIILKDDNNVLCGGTERRTDGQIAVW</sequence>
<dbReference type="Pfam" id="PF01019">
    <property type="entry name" value="G_glu_transpept"/>
    <property type="match status" value="1"/>
</dbReference>
<dbReference type="EMBL" id="CP009933">
    <property type="protein sequence ID" value="AKA67995.1"/>
    <property type="molecule type" value="Genomic_DNA"/>
</dbReference>
<dbReference type="SUPFAM" id="SSF56235">
    <property type="entry name" value="N-terminal nucleophile aminohydrolases (Ntn hydrolases)"/>
    <property type="match status" value="1"/>
</dbReference>
<dbReference type="PANTHER" id="PTHR43881">
    <property type="entry name" value="GAMMA-GLUTAMYLTRANSPEPTIDASE (AFU_ORTHOLOGUE AFUA_4G13580)"/>
    <property type="match status" value="1"/>
</dbReference>
<dbReference type="InterPro" id="IPR029055">
    <property type="entry name" value="Ntn_hydrolases_N"/>
</dbReference>
<gene>
    <name evidence="1" type="ORF">CSCA_0870</name>
</gene>
<reference evidence="1 2" key="1">
    <citation type="journal article" date="2015" name="J. Biotechnol.">
        <title>Complete genome sequence of a malodorant-producing acetogen, Clostridium scatologenes ATCC 25775(T).</title>
        <authorList>
            <person name="Zhu Z."/>
            <person name="Guo T."/>
            <person name="Zheng H."/>
            <person name="Song T."/>
            <person name="Ouyang P."/>
            <person name="Xie J."/>
        </authorList>
    </citation>
    <scope>NUCLEOTIDE SEQUENCE [LARGE SCALE GENOMIC DNA]</scope>
    <source>
        <strain evidence="1 2">ATCC 25775</strain>
    </source>
</reference>
<evidence type="ECO:0000313" key="1">
    <source>
        <dbReference type="EMBL" id="AKA67995.1"/>
    </source>
</evidence>
<dbReference type="RefSeq" id="WP_029162778.1">
    <property type="nucleotide sequence ID" value="NZ_CP009933.1"/>
</dbReference>
<dbReference type="Gene3D" id="3.60.20.40">
    <property type="match status" value="1"/>
</dbReference>
<keyword evidence="2" id="KW-1185">Reference proteome</keyword>
<dbReference type="HOGENOM" id="CLU_014813_3_1_9"/>
<organism evidence="1 2">
    <name type="scientific">Clostridium scatologenes</name>
    <dbReference type="NCBI Taxonomy" id="1548"/>
    <lineage>
        <taxon>Bacteria</taxon>
        <taxon>Bacillati</taxon>
        <taxon>Bacillota</taxon>
        <taxon>Clostridia</taxon>
        <taxon>Eubacteriales</taxon>
        <taxon>Clostridiaceae</taxon>
        <taxon>Clostridium</taxon>
    </lineage>
</organism>
<dbReference type="KEGG" id="csq:CSCA_0870"/>